<feature type="region of interest" description="Disordered" evidence="1">
    <location>
        <begin position="1"/>
        <end position="25"/>
    </location>
</feature>
<name>A0ABQ0KUZ7_MYCCL</name>
<protein>
    <recommendedName>
        <fullName evidence="4">BTB domain-containing protein</fullName>
    </recommendedName>
</protein>
<evidence type="ECO:0000256" key="1">
    <source>
        <dbReference type="SAM" id="MobiDB-lite"/>
    </source>
</evidence>
<dbReference type="InterPro" id="IPR011333">
    <property type="entry name" value="SKP1/BTB/POZ_sf"/>
</dbReference>
<evidence type="ECO:0000313" key="3">
    <source>
        <dbReference type="Proteomes" id="UP000815677"/>
    </source>
</evidence>
<evidence type="ECO:0000313" key="2">
    <source>
        <dbReference type="EMBL" id="GAT42661.1"/>
    </source>
</evidence>
<keyword evidence="3" id="KW-1185">Reference proteome</keyword>
<gene>
    <name evidence="2" type="ORF">MCHLO_00370</name>
</gene>
<sequence length="328" mass="37875">MANTAPDTLMPPVQPEPVRSDPVRNEGQWSKNLEYWKDDGSIVLRAESTLFKVHRSQFEHLSTALRGLLTIPPSTTGILEGTEKWPLYMPDTTEAMLTDVLSFLYHSAFNTPSTDPANEQKYLNILAFADRWEITPARKYAIYALEHLEPPLRAARRLELARIHTILLWVRPAVEDLMQLPLSFLDPPELMSFGGVILRRLLRAYEFRTLELERTAQLVPQLSKWDEQEYGCPKERHQRCIDAWDRVWWEQVGRPLLHPHRLLRPSGIVAHVEGLVRDPEISPICYADALQAVRNSDWAEGRVVAQVIEHIKEDIRGMSMKQYDENDL</sequence>
<proteinExistence type="predicted"/>
<dbReference type="EMBL" id="DF838172">
    <property type="protein sequence ID" value="GAT42661.1"/>
    <property type="molecule type" value="Genomic_DNA"/>
</dbReference>
<dbReference type="Proteomes" id="UP000815677">
    <property type="component" value="Unassembled WGS sequence"/>
</dbReference>
<dbReference type="SUPFAM" id="SSF54695">
    <property type="entry name" value="POZ domain"/>
    <property type="match status" value="1"/>
</dbReference>
<organism evidence="2 3">
    <name type="scientific">Mycena chlorophos</name>
    <name type="common">Agaric fungus</name>
    <name type="synonym">Agaricus chlorophos</name>
    <dbReference type="NCBI Taxonomy" id="658473"/>
    <lineage>
        <taxon>Eukaryota</taxon>
        <taxon>Fungi</taxon>
        <taxon>Dikarya</taxon>
        <taxon>Basidiomycota</taxon>
        <taxon>Agaricomycotina</taxon>
        <taxon>Agaricomycetes</taxon>
        <taxon>Agaricomycetidae</taxon>
        <taxon>Agaricales</taxon>
        <taxon>Marasmiineae</taxon>
        <taxon>Mycenaceae</taxon>
        <taxon>Mycena</taxon>
    </lineage>
</organism>
<reference evidence="2" key="1">
    <citation type="submission" date="2014-09" db="EMBL/GenBank/DDBJ databases">
        <title>Genome sequence of the luminous mushroom Mycena chlorophos for searching fungal bioluminescence genes.</title>
        <authorList>
            <person name="Tanaka Y."/>
            <person name="Kasuga D."/>
            <person name="Oba Y."/>
            <person name="Hase S."/>
            <person name="Sato K."/>
            <person name="Oba Y."/>
            <person name="Sakakibara Y."/>
        </authorList>
    </citation>
    <scope>NUCLEOTIDE SEQUENCE</scope>
</reference>
<evidence type="ECO:0008006" key="4">
    <source>
        <dbReference type="Google" id="ProtNLM"/>
    </source>
</evidence>
<accession>A0ABQ0KUZ7</accession>